<dbReference type="AlphaFoldDB" id="A0A8J1TEJ5"/>
<organism evidence="4 5">
    <name type="scientific">Owenia fusiformis</name>
    <name type="common">Polychaete worm</name>
    <dbReference type="NCBI Taxonomy" id="6347"/>
    <lineage>
        <taxon>Eukaryota</taxon>
        <taxon>Metazoa</taxon>
        <taxon>Spiralia</taxon>
        <taxon>Lophotrochozoa</taxon>
        <taxon>Annelida</taxon>
        <taxon>Polychaeta</taxon>
        <taxon>Sedentaria</taxon>
        <taxon>Canalipalpata</taxon>
        <taxon>Sabellida</taxon>
        <taxon>Oweniida</taxon>
        <taxon>Oweniidae</taxon>
        <taxon>Owenia</taxon>
    </lineage>
</organism>
<evidence type="ECO:0000313" key="5">
    <source>
        <dbReference type="Proteomes" id="UP000749559"/>
    </source>
</evidence>
<feature type="signal peptide" evidence="3">
    <location>
        <begin position="1"/>
        <end position="19"/>
    </location>
</feature>
<feature type="transmembrane region" description="Helical" evidence="2">
    <location>
        <begin position="111"/>
        <end position="134"/>
    </location>
</feature>
<feature type="compositionally biased region" description="Polar residues" evidence="1">
    <location>
        <begin position="244"/>
        <end position="255"/>
    </location>
</feature>
<sequence length="255" mass="29184">MEWQLACFLFVCLLEMVSSDCGKYNIKFYRLGHNPRYHTFCSDVCVPWINSNYKDLCWDNLETRTKCSEYVTCLTATTTKLPQTSTLTPTWFTTMITTQKTMTHSPESPNYLLLIGVPVLSFIIIIAIFGFILYKCGRKCLKRMFNTYSNHYGNTVIENKDNIPEGQELMEIKVDNQEGERNMEAFADPATKDRLDEHHKQFSTAATVRGKQVQAPNPGKLYATPGSYPSELPHSYDTIKDNLCSDTQPKQITPE</sequence>
<keyword evidence="3" id="KW-0732">Signal</keyword>
<feature type="region of interest" description="Disordered" evidence="1">
    <location>
        <begin position="205"/>
        <end position="255"/>
    </location>
</feature>
<gene>
    <name evidence="4" type="ORF">OFUS_LOCUS3676</name>
</gene>
<dbReference type="Proteomes" id="UP000749559">
    <property type="component" value="Unassembled WGS sequence"/>
</dbReference>
<evidence type="ECO:0000256" key="3">
    <source>
        <dbReference type="SAM" id="SignalP"/>
    </source>
</evidence>
<keyword evidence="2" id="KW-1133">Transmembrane helix</keyword>
<evidence type="ECO:0000256" key="1">
    <source>
        <dbReference type="SAM" id="MobiDB-lite"/>
    </source>
</evidence>
<keyword evidence="2" id="KW-0472">Membrane</keyword>
<proteinExistence type="predicted"/>
<keyword evidence="5" id="KW-1185">Reference proteome</keyword>
<reference evidence="4" key="1">
    <citation type="submission" date="2022-03" db="EMBL/GenBank/DDBJ databases">
        <authorList>
            <person name="Martin C."/>
        </authorList>
    </citation>
    <scope>NUCLEOTIDE SEQUENCE</scope>
</reference>
<feature type="chain" id="PRO_5043848700" evidence="3">
    <location>
        <begin position="20"/>
        <end position="255"/>
    </location>
</feature>
<evidence type="ECO:0000256" key="2">
    <source>
        <dbReference type="SAM" id="Phobius"/>
    </source>
</evidence>
<comment type="caution">
    <text evidence="4">The sequence shown here is derived from an EMBL/GenBank/DDBJ whole genome shotgun (WGS) entry which is preliminary data.</text>
</comment>
<keyword evidence="2" id="KW-0812">Transmembrane</keyword>
<accession>A0A8J1TEJ5</accession>
<name>A0A8J1TEJ5_OWEFU</name>
<evidence type="ECO:0000313" key="4">
    <source>
        <dbReference type="EMBL" id="CAH1776505.1"/>
    </source>
</evidence>
<protein>
    <submittedName>
        <fullName evidence="4">Uncharacterized protein</fullName>
    </submittedName>
</protein>
<dbReference type="EMBL" id="CAIIXF020000002">
    <property type="protein sequence ID" value="CAH1776505.1"/>
    <property type="molecule type" value="Genomic_DNA"/>
</dbReference>